<dbReference type="InterPro" id="IPR045444">
    <property type="entry name" value="DUF6503"/>
</dbReference>
<sequence length="227" mass="26439">MDVEFIVNKSIEVTGGEIIKSSDITFDFRNRTYKAIRDNGQFTYIRMTLKDGDSVFDILSNSGYDRFINDSLVKVADSMIPRYSASVNSVHYFSLLPYSLNDPAVNKTYIGKSTINNSEYYKVKVTFDQEGGGQDYEDIFVYWINSKSFKTDYLAYSYLESNDEIGLRFREAFNERYLEGIRFIDYNNYKPKKKGVFLKDLDKFLKNNELKLLSKIELENIVVKPLN</sequence>
<dbReference type="EMBL" id="BAABAV010000002">
    <property type="protein sequence ID" value="GAA4270118.1"/>
    <property type="molecule type" value="Genomic_DNA"/>
</dbReference>
<evidence type="ECO:0000313" key="2">
    <source>
        <dbReference type="Proteomes" id="UP001500027"/>
    </source>
</evidence>
<proteinExistence type="predicted"/>
<evidence type="ECO:0008006" key="3">
    <source>
        <dbReference type="Google" id="ProtNLM"/>
    </source>
</evidence>
<dbReference type="Pfam" id="PF20113">
    <property type="entry name" value="DUF6503"/>
    <property type="match status" value="1"/>
</dbReference>
<evidence type="ECO:0000313" key="1">
    <source>
        <dbReference type="EMBL" id="GAA4270118.1"/>
    </source>
</evidence>
<dbReference type="Proteomes" id="UP001500027">
    <property type="component" value="Unassembled WGS sequence"/>
</dbReference>
<organism evidence="1 2">
    <name type="scientific">Hyunsoonleella aestuarii</name>
    <dbReference type="NCBI Taxonomy" id="912802"/>
    <lineage>
        <taxon>Bacteria</taxon>
        <taxon>Pseudomonadati</taxon>
        <taxon>Bacteroidota</taxon>
        <taxon>Flavobacteriia</taxon>
        <taxon>Flavobacteriales</taxon>
        <taxon>Flavobacteriaceae</taxon>
    </lineage>
</organism>
<comment type="caution">
    <text evidence="1">The sequence shown here is derived from an EMBL/GenBank/DDBJ whole genome shotgun (WGS) entry which is preliminary data.</text>
</comment>
<name>A0ABP8ED18_9FLAO</name>
<protein>
    <recommendedName>
        <fullName evidence="3">Deoxyribose-phosphate aldolase</fullName>
    </recommendedName>
</protein>
<reference evidence="2" key="1">
    <citation type="journal article" date="2019" name="Int. J. Syst. Evol. Microbiol.">
        <title>The Global Catalogue of Microorganisms (GCM) 10K type strain sequencing project: providing services to taxonomists for standard genome sequencing and annotation.</title>
        <authorList>
            <consortium name="The Broad Institute Genomics Platform"/>
            <consortium name="The Broad Institute Genome Sequencing Center for Infectious Disease"/>
            <person name="Wu L."/>
            <person name="Ma J."/>
        </authorList>
    </citation>
    <scope>NUCLEOTIDE SEQUENCE [LARGE SCALE GENOMIC DNA]</scope>
    <source>
        <strain evidence="2">JCM 17452</strain>
    </source>
</reference>
<accession>A0ABP8ED18</accession>
<gene>
    <name evidence="1" type="ORF">GCM10022257_22190</name>
</gene>
<keyword evidence="2" id="KW-1185">Reference proteome</keyword>